<proteinExistence type="predicted"/>
<name>A0ABU8HHH0_9BACI</name>
<dbReference type="PROSITE" id="PS51257">
    <property type="entry name" value="PROKAR_LIPOPROTEIN"/>
    <property type="match status" value="1"/>
</dbReference>
<feature type="chain" id="PRO_5045452383" description="DUF4367 domain-containing protein" evidence="1">
    <location>
        <begin position="22"/>
        <end position="169"/>
    </location>
</feature>
<protein>
    <recommendedName>
        <fullName evidence="4">DUF4367 domain-containing protein</fullName>
    </recommendedName>
</protein>
<dbReference type="EMBL" id="JBBAXC010000016">
    <property type="protein sequence ID" value="MEI5908829.1"/>
    <property type="molecule type" value="Genomic_DNA"/>
</dbReference>
<evidence type="ECO:0000256" key="1">
    <source>
        <dbReference type="SAM" id="SignalP"/>
    </source>
</evidence>
<dbReference type="RefSeq" id="WP_336588274.1">
    <property type="nucleotide sequence ID" value="NZ_JBBAXC010000016.1"/>
</dbReference>
<comment type="caution">
    <text evidence="2">The sequence shown here is derived from an EMBL/GenBank/DDBJ whole genome shotgun (WGS) entry which is preliminary data.</text>
</comment>
<evidence type="ECO:0008006" key="4">
    <source>
        <dbReference type="Google" id="ProtNLM"/>
    </source>
</evidence>
<evidence type="ECO:0000313" key="3">
    <source>
        <dbReference type="Proteomes" id="UP001312865"/>
    </source>
</evidence>
<evidence type="ECO:0000313" key="2">
    <source>
        <dbReference type="EMBL" id="MEI5908829.1"/>
    </source>
</evidence>
<organism evidence="2 3">
    <name type="scientific">Bacillus spongiae</name>
    <dbReference type="NCBI Taxonomy" id="2683610"/>
    <lineage>
        <taxon>Bacteria</taxon>
        <taxon>Bacillati</taxon>
        <taxon>Bacillota</taxon>
        <taxon>Bacilli</taxon>
        <taxon>Bacillales</taxon>
        <taxon>Bacillaceae</taxon>
        <taxon>Bacillus</taxon>
    </lineage>
</organism>
<feature type="signal peptide" evidence="1">
    <location>
        <begin position="1"/>
        <end position="21"/>
    </location>
</feature>
<dbReference type="Proteomes" id="UP001312865">
    <property type="component" value="Unassembled WGS sequence"/>
</dbReference>
<accession>A0ABU8HHH0</accession>
<keyword evidence="1" id="KW-0732">Signal</keyword>
<keyword evidence="3" id="KW-1185">Reference proteome</keyword>
<gene>
    <name evidence="2" type="ORF">WAK64_17410</name>
</gene>
<sequence>MYNKKIAIVMMVLILFLSACSATEEENIEDAKQKVELSFEEPTKKRNEKAEGLSFYTPFRMKVVEETQNNLILEKGSNTYIMFYNRNEDEESTLLYELSKEGQSDFLIEEVYEGKERFGYFLVSEESHENVQVIVGIGGSKITTITSMSDLPKTAELMMKMVSSIEFKK</sequence>
<reference evidence="2 3" key="1">
    <citation type="journal article" date="2018" name="J. Microbiol.">
        <title>Bacillus spongiae sp. nov., isolated from sponge of Jeju Island.</title>
        <authorList>
            <person name="Lee G.E."/>
            <person name="Im W.T."/>
            <person name="Park J.S."/>
        </authorList>
    </citation>
    <scope>NUCLEOTIDE SEQUENCE [LARGE SCALE GENOMIC DNA]</scope>
    <source>
        <strain evidence="2 3">135PIL107-10</strain>
    </source>
</reference>